<evidence type="ECO:0000313" key="5">
    <source>
        <dbReference type="EMBL" id="KAG0451523.1"/>
    </source>
</evidence>
<gene>
    <name evidence="5" type="ORF">HPP92_026216</name>
</gene>
<dbReference type="PANTHER" id="PTHR47670">
    <property type="entry name" value="ADENYLYLSULFATASE HINT3"/>
    <property type="match status" value="1"/>
</dbReference>
<feature type="active site" description="Tele-AMP-histidine intermediate" evidence="1">
    <location>
        <position position="148"/>
    </location>
</feature>
<dbReference type="InterPro" id="IPR011146">
    <property type="entry name" value="HIT-like"/>
</dbReference>
<dbReference type="InterPro" id="IPR036265">
    <property type="entry name" value="HIT-like_sf"/>
</dbReference>
<dbReference type="GO" id="GO:0047627">
    <property type="term" value="F:adenylylsulfatase activity"/>
    <property type="evidence" value="ECO:0007669"/>
    <property type="project" value="TreeGrafter"/>
</dbReference>
<dbReference type="OrthoDB" id="672793at2759"/>
<evidence type="ECO:0000256" key="1">
    <source>
        <dbReference type="PIRSR" id="PIRSR601310-1"/>
    </source>
</evidence>
<comment type="caution">
    <text evidence="5">The sequence shown here is derived from an EMBL/GenBank/DDBJ whole genome shotgun (WGS) entry which is preliminary data.</text>
</comment>
<dbReference type="PRINTS" id="PR00332">
    <property type="entry name" value="HISTRIAD"/>
</dbReference>
<feature type="domain" description="HIT" evidence="4">
    <location>
        <begin position="52"/>
        <end position="161"/>
    </location>
</feature>
<protein>
    <recommendedName>
        <fullName evidence="4">HIT domain-containing protein</fullName>
    </recommendedName>
</protein>
<dbReference type="Pfam" id="PF01230">
    <property type="entry name" value="HIT"/>
    <property type="match status" value="1"/>
</dbReference>
<evidence type="ECO:0000256" key="2">
    <source>
        <dbReference type="PIRSR" id="PIRSR601310-3"/>
    </source>
</evidence>
<dbReference type="EMBL" id="JADCNM010000057">
    <property type="protein sequence ID" value="KAG0451523.1"/>
    <property type="molecule type" value="Genomic_DNA"/>
</dbReference>
<dbReference type="InterPro" id="IPR001310">
    <property type="entry name" value="Histidine_triad_HIT"/>
</dbReference>
<dbReference type="Proteomes" id="UP000639772">
    <property type="component" value="Unassembled WGS sequence"/>
</dbReference>
<name>A0A835U7Q1_VANPL</name>
<dbReference type="Gene3D" id="3.30.428.10">
    <property type="entry name" value="HIT-like"/>
    <property type="match status" value="1"/>
</dbReference>
<dbReference type="PANTHER" id="PTHR47670:SF1">
    <property type="entry name" value="ADENYLYLSULFATASE HINT3"/>
    <property type="match status" value="1"/>
</dbReference>
<dbReference type="SUPFAM" id="SSF54197">
    <property type="entry name" value="HIT-like"/>
    <property type="match status" value="1"/>
</dbReference>
<evidence type="ECO:0000313" key="6">
    <source>
        <dbReference type="Proteomes" id="UP000639772"/>
    </source>
</evidence>
<organism evidence="5 6">
    <name type="scientific">Vanilla planifolia</name>
    <name type="common">Vanilla</name>
    <dbReference type="NCBI Taxonomy" id="51239"/>
    <lineage>
        <taxon>Eukaryota</taxon>
        <taxon>Viridiplantae</taxon>
        <taxon>Streptophyta</taxon>
        <taxon>Embryophyta</taxon>
        <taxon>Tracheophyta</taxon>
        <taxon>Spermatophyta</taxon>
        <taxon>Magnoliopsida</taxon>
        <taxon>Liliopsida</taxon>
        <taxon>Asparagales</taxon>
        <taxon>Orchidaceae</taxon>
        <taxon>Vanilloideae</taxon>
        <taxon>Vanilleae</taxon>
        <taxon>Vanilla</taxon>
    </lineage>
</organism>
<evidence type="ECO:0000256" key="3">
    <source>
        <dbReference type="PROSITE-ProRule" id="PRU00464"/>
    </source>
</evidence>
<dbReference type="InterPro" id="IPR019808">
    <property type="entry name" value="Histidine_triad_CS"/>
</dbReference>
<dbReference type="GO" id="GO:0006790">
    <property type="term" value="P:sulfur compound metabolic process"/>
    <property type="evidence" value="ECO:0007669"/>
    <property type="project" value="TreeGrafter"/>
</dbReference>
<proteinExistence type="predicted"/>
<dbReference type="PROSITE" id="PS51084">
    <property type="entry name" value="HIT_2"/>
    <property type="match status" value="1"/>
</dbReference>
<dbReference type="AlphaFoldDB" id="A0A835U7Q1"/>
<dbReference type="PROSITE" id="PS00892">
    <property type="entry name" value="HIT_1"/>
    <property type="match status" value="1"/>
</dbReference>
<feature type="short sequence motif" description="Histidine triad motif" evidence="2 3">
    <location>
        <begin position="146"/>
        <end position="150"/>
    </location>
</feature>
<sequence>MERLRLAVICSHLKPVDRRPTVESAVPWELSPSACHGGVGRPEEAAIKEGCVFCLIVRGDSPAYKLYEDDVCLCIFGFQPTMLWVSHSLLIPKFHFPSLQDTPPTVIAALCSIVPFLTGAIVTATQSDSFNLLVNNGTAAGQVIFHTHFHIIPRRAGDQLWPSEGFRRQPIKRDQETFTLVRRIRERISSQPTGEFEDGIEREKIKIVG</sequence>
<dbReference type="GO" id="GO:0009150">
    <property type="term" value="P:purine ribonucleotide metabolic process"/>
    <property type="evidence" value="ECO:0007669"/>
    <property type="project" value="TreeGrafter"/>
</dbReference>
<accession>A0A835U7Q1</accession>
<reference evidence="5 6" key="1">
    <citation type="journal article" date="2020" name="Nat. Food">
        <title>A phased Vanilla planifolia genome enables genetic improvement of flavour and production.</title>
        <authorList>
            <person name="Hasing T."/>
            <person name="Tang H."/>
            <person name="Brym M."/>
            <person name="Khazi F."/>
            <person name="Huang T."/>
            <person name="Chambers A.H."/>
        </authorList>
    </citation>
    <scope>NUCLEOTIDE SEQUENCE [LARGE SCALE GENOMIC DNA]</scope>
    <source>
        <tissue evidence="5">Leaf</tissue>
    </source>
</reference>
<evidence type="ECO:0000259" key="4">
    <source>
        <dbReference type="PROSITE" id="PS51084"/>
    </source>
</evidence>